<accession>M4PQP1</accession>
<keyword evidence="6" id="KW-1185">Reference proteome</keyword>
<dbReference type="RefSeq" id="YP_007675836.1">
    <property type="nucleotide sequence ID" value="NC_020862.2"/>
</dbReference>
<evidence type="ECO:0000256" key="1">
    <source>
        <dbReference type="SAM" id="Coils"/>
    </source>
</evidence>
<dbReference type="PANTHER" id="PTHR38730">
    <property type="entry name" value="SLL7028 PROTEIN"/>
    <property type="match status" value="1"/>
</dbReference>
<evidence type="ECO:0000256" key="2">
    <source>
        <dbReference type="SAM" id="MobiDB-lite"/>
    </source>
</evidence>
<dbReference type="KEGG" id="vg:15012436"/>
<dbReference type="SUPFAM" id="SSF53300">
    <property type="entry name" value="vWA-like"/>
    <property type="match status" value="1"/>
</dbReference>
<name>M4PQP1_9CAUD</name>
<dbReference type="Pfam" id="PF09967">
    <property type="entry name" value="DUF2201"/>
    <property type="match status" value="1"/>
</dbReference>
<feature type="domain" description="Putative metallopeptidase" evidence="4">
    <location>
        <begin position="16"/>
        <end position="243"/>
    </location>
</feature>
<feature type="domain" description="VWA-like" evidence="3">
    <location>
        <begin position="260"/>
        <end position="371"/>
    </location>
</feature>
<sequence length="386" mass="44157">MLQVDGRFVGLSYYVINVKFYWSRSINTACAGHGYIFFNPDFWGKLTVQERKTVIAHEIWHLILNHLVRGKGYDHTSYNIAADYVINQGLKDDGFTVDSKFGGIGICYDPKYNGQSTEQIYKIIHKKRKQGEKIEGEGIGGGTASPDEIEDLVKEAVDVEEKNLDEHIEKIEEIRKDAIKESQKQPGMNTGTENRILQSNGERVVIQKATYEEIFEDYLTEPLSGGKRTFMRPSRRQRAGEPRLKGKYPKKGKKNRLQHLVYALDVSGSISQKQANQFLKSAKTLKEKLNPVRMTVILWDTRIAFEKTFREDEKLDNIKVTAGGGTRLEPVYARVRQLNPEALVIFTDMCVTIPPKPQWETIWFVTSMNDRVSHVTYGDVYLIPES</sequence>
<dbReference type="Proteomes" id="UP000207593">
    <property type="component" value="Segment"/>
</dbReference>
<gene>
    <name evidence="5" type="ORF">SUFG_00053</name>
</gene>
<evidence type="ECO:0000313" key="6">
    <source>
        <dbReference type="Proteomes" id="UP000207593"/>
    </source>
</evidence>
<evidence type="ECO:0008006" key="7">
    <source>
        <dbReference type="Google" id="ProtNLM"/>
    </source>
</evidence>
<feature type="region of interest" description="Disordered" evidence="2">
    <location>
        <begin position="225"/>
        <end position="250"/>
    </location>
</feature>
<protein>
    <recommendedName>
        <fullName evidence="7">Metallopeptidase domain protein</fullName>
    </recommendedName>
</protein>
<proteinExistence type="predicted"/>
<evidence type="ECO:0000259" key="4">
    <source>
        <dbReference type="Pfam" id="PF13203"/>
    </source>
</evidence>
<feature type="coiled-coil region" evidence="1">
    <location>
        <begin position="157"/>
        <end position="184"/>
    </location>
</feature>
<keyword evidence="1" id="KW-0175">Coiled coil</keyword>
<organism evidence="5 6">
    <name type="scientific">Sulfitobacter phage phiCB2047-B</name>
    <dbReference type="NCBI Taxonomy" id="754046"/>
    <lineage>
        <taxon>Viruses</taxon>
        <taxon>Duplodnaviria</taxon>
        <taxon>Heunggongvirae</taxon>
        <taxon>Uroviricota</taxon>
        <taxon>Caudoviricetes</taxon>
        <taxon>Schitoviridae</taxon>
        <taxon>Rhodovirinae</taxon>
        <taxon>Raunefjordenvirus</taxon>
        <taxon>Raunefjordenvirus CB2047B</taxon>
    </lineage>
</organism>
<dbReference type="GeneID" id="15012436"/>
<reference evidence="5 6" key="1">
    <citation type="journal article" date="2014" name="Genome Announc.">
        <title>Genome Sequence of the Sulfitobacter sp. Strain 2047-Infecting Lytic Phage {Phi}CB2047-B.</title>
        <authorList>
            <person name="Ankrah N.Y."/>
            <person name="Budinoff C.R."/>
            <person name="Wilson W.H."/>
            <person name="Wilhelm S.W."/>
            <person name="Buchan A."/>
        </authorList>
    </citation>
    <scope>NUCLEOTIDE SEQUENCE [LARGE SCALE GENOMIC DNA]</scope>
    <source>
        <strain evidence="6">phiCB2047-B</strain>
    </source>
</reference>
<evidence type="ECO:0000313" key="5">
    <source>
        <dbReference type="EMBL" id="AGH07420.1"/>
    </source>
</evidence>
<dbReference type="PANTHER" id="PTHR38730:SF1">
    <property type="entry name" value="SLL7028 PROTEIN"/>
    <property type="match status" value="1"/>
</dbReference>
<evidence type="ECO:0000259" key="3">
    <source>
        <dbReference type="Pfam" id="PF09967"/>
    </source>
</evidence>
<dbReference type="InterPro" id="IPR025154">
    <property type="entry name" value="Put_metallopeptidase_dom"/>
</dbReference>
<dbReference type="CDD" id="cd00198">
    <property type="entry name" value="vWFA"/>
    <property type="match status" value="1"/>
</dbReference>
<dbReference type="InterPro" id="IPR018698">
    <property type="entry name" value="VWA-like_dom"/>
</dbReference>
<dbReference type="OrthoDB" id="3106at10239"/>
<dbReference type="EMBL" id="HQ317387">
    <property type="protein sequence ID" value="AGH07420.1"/>
    <property type="molecule type" value="Genomic_DNA"/>
</dbReference>
<dbReference type="InterPro" id="IPR036465">
    <property type="entry name" value="vWFA_dom_sf"/>
</dbReference>
<dbReference type="Pfam" id="PF13203">
    <property type="entry name" value="DUF2201_N"/>
    <property type="match status" value="1"/>
</dbReference>